<gene>
    <name evidence="1" type="ORF">DXX92_06095</name>
</gene>
<reference evidence="1 2" key="1">
    <citation type="submission" date="2018-08" db="EMBL/GenBank/DDBJ databases">
        <title>Thalassotalea euphylliae genome.</title>
        <authorList>
            <person name="Summers S."/>
            <person name="Rice S.A."/>
            <person name="Freckelton M.L."/>
            <person name="Nedved B.T."/>
            <person name="Hadfield M.G."/>
        </authorList>
    </citation>
    <scope>NUCLEOTIDE SEQUENCE [LARGE SCALE GENOMIC DNA]</scope>
    <source>
        <strain evidence="1 2">H2</strain>
    </source>
</reference>
<accession>A0A3E0UGU7</accession>
<organism evidence="1 2">
    <name type="scientific">Thalassotalea euphylliae</name>
    <dbReference type="NCBI Taxonomy" id="1655234"/>
    <lineage>
        <taxon>Bacteria</taxon>
        <taxon>Pseudomonadati</taxon>
        <taxon>Pseudomonadota</taxon>
        <taxon>Gammaproteobacteria</taxon>
        <taxon>Alteromonadales</taxon>
        <taxon>Colwelliaceae</taxon>
        <taxon>Thalassotalea</taxon>
    </lineage>
</organism>
<proteinExistence type="predicted"/>
<dbReference type="AlphaFoldDB" id="A0A3E0UGU7"/>
<evidence type="ECO:0000313" key="1">
    <source>
        <dbReference type="EMBL" id="REL34972.1"/>
    </source>
</evidence>
<sequence>MNVIDARQVNTPKSSYANSVQHQLEQFNTNSPNKNNADTFSLSEAGRSALSNEAALSQLALPNWYTEFSVPSLDLTSSSAAIKEGAQLVALSEQYSADGHVTAAEQQAIASYRHHMSANQQLLAHDQFNQTHQQQIDEYTAIKQDAMAAAKAALGLDNDSFLPSLHDPNSAALGEQFKAIMLANPKAVTLMNTLGVKPK</sequence>
<evidence type="ECO:0000313" key="2">
    <source>
        <dbReference type="Proteomes" id="UP000256999"/>
    </source>
</evidence>
<name>A0A3E0UGU7_9GAMM</name>
<dbReference type="EMBL" id="QUOV01000001">
    <property type="protein sequence ID" value="REL34972.1"/>
    <property type="molecule type" value="Genomic_DNA"/>
</dbReference>
<protein>
    <submittedName>
        <fullName evidence="1">Uncharacterized protein</fullName>
    </submittedName>
</protein>
<dbReference type="RefSeq" id="WP_115999646.1">
    <property type="nucleotide sequence ID" value="NZ_QUOV01000001.1"/>
</dbReference>
<dbReference type="Proteomes" id="UP000256999">
    <property type="component" value="Unassembled WGS sequence"/>
</dbReference>
<comment type="caution">
    <text evidence="1">The sequence shown here is derived from an EMBL/GenBank/DDBJ whole genome shotgun (WGS) entry which is preliminary data.</text>
</comment>